<dbReference type="RefSeq" id="XP_020462985.1">
    <property type="nucleotide sequence ID" value="XM_020607329.1"/>
</dbReference>
<dbReference type="PANTHER" id="PTHR28604">
    <property type="match status" value="1"/>
</dbReference>
<protein>
    <recommendedName>
        <fullName evidence="2">DUF4587 domain-containing protein</fullName>
    </recommendedName>
</protein>
<feature type="domain" description="DUF4587" evidence="2">
    <location>
        <begin position="52"/>
        <end position="117"/>
    </location>
</feature>
<dbReference type="OrthoDB" id="8962708at2759"/>
<keyword evidence="4" id="KW-1185">Reference proteome</keyword>
<feature type="region of interest" description="Disordered" evidence="1">
    <location>
        <begin position="138"/>
        <end position="193"/>
    </location>
</feature>
<name>A0A3Q3IYT3_MONAL</name>
<dbReference type="Proteomes" id="UP000261600">
    <property type="component" value="Unplaced"/>
</dbReference>
<dbReference type="AlphaFoldDB" id="A0A3Q3IYT3"/>
<reference evidence="3" key="2">
    <citation type="submission" date="2025-09" db="UniProtKB">
        <authorList>
            <consortium name="Ensembl"/>
        </authorList>
    </citation>
    <scope>IDENTIFICATION</scope>
</reference>
<accession>A0A3Q3IYT3</accession>
<sequence length="193" mass="21623">MAWTEDIYPHFELYDPHAFQIFPAPLQPTTILQQLPANMMPPGLAPSIRPGGHVKEELVELMMIQNTQMHQVIMNNMTVSALRLFEHSNPPLGTEAPRDLVIIQENEAGSEIHHHYYQPAPYLSYPAWPLPQATAVYQEDPNKPSSALRHRDRPAVPALPPSPSASESVRADIAPAAENNSDAEAEQRRRKTD</sequence>
<evidence type="ECO:0000259" key="2">
    <source>
        <dbReference type="Pfam" id="PF15248"/>
    </source>
</evidence>
<reference evidence="3" key="1">
    <citation type="submission" date="2025-08" db="UniProtKB">
        <authorList>
            <consortium name="Ensembl"/>
        </authorList>
    </citation>
    <scope>IDENTIFICATION</scope>
</reference>
<evidence type="ECO:0000256" key="1">
    <source>
        <dbReference type="SAM" id="MobiDB-lite"/>
    </source>
</evidence>
<dbReference type="Ensembl" id="ENSMALT00000011028.1">
    <property type="protein sequence ID" value="ENSMALP00000010799.1"/>
    <property type="gene ID" value="ENSMALG00000007696.1"/>
</dbReference>
<evidence type="ECO:0000313" key="3">
    <source>
        <dbReference type="Ensembl" id="ENSMALP00000010799.1"/>
    </source>
</evidence>
<dbReference type="InterPro" id="IPR038915">
    <property type="entry name" value="PRR29-like"/>
</dbReference>
<proteinExistence type="predicted"/>
<dbReference type="KEGG" id="malb:109964205"/>
<dbReference type="GeneID" id="109964205"/>
<organism evidence="3 4">
    <name type="scientific">Monopterus albus</name>
    <name type="common">Swamp eel</name>
    <dbReference type="NCBI Taxonomy" id="43700"/>
    <lineage>
        <taxon>Eukaryota</taxon>
        <taxon>Metazoa</taxon>
        <taxon>Chordata</taxon>
        <taxon>Craniata</taxon>
        <taxon>Vertebrata</taxon>
        <taxon>Euteleostomi</taxon>
        <taxon>Actinopterygii</taxon>
        <taxon>Neopterygii</taxon>
        <taxon>Teleostei</taxon>
        <taxon>Neoteleostei</taxon>
        <taxon>Acanthomorphata</taxon>
        <taxon>Anabantaria</taxon>
        <taxon>Synbranchiformes</taxon>
        <taxon>Synbranchidae</taxon>
        <taxon>Monopterus</taxon>
    </lineage>
</organism>
<dbReference type="Pfam" id="PF15248">
    <property type="entry name" value="DUF4587"/>
    <property type="match status" value="1"/>
</dbReference>
<evidence type="ECO:0000313" key="4">
    <source>
        <dbReference type="Proteomes" id="UP000261600"/>
    </source>
</evidence>
<dbReference type="PANTHER" id="PTHR28604:SF1">
    <property type="entry name" value="PROLINE-RICH PROTEIN 29"/>
    <property type="match status" value="1"/>
</dbReference>
<dbReference type="InterPro" id="IPR027904">
    <property type="entry name" value="DUF4587"/>
</dbReference>